<proteinExistence type="predicted"/>
<evidence type="ECO:0000313" key="3">
    <source>
        <dbReference type="Proteomes" id="UP000324800"/>
    </source>
</evidence>
<reference evidence="2 3" key="1">
    <citation type="submission" date="2019-03" db="EMBL/GenBank/DDBJ databases">
        <title>Single cell metagenomics reveals metabolic interactions within the superorganism composed of flagellate Streblomastix strix and complex community of Bacteroidetes bacteria on its surface.</title>
        <authorList>
            <person name="Treitli S.C."/>
            <person name="Kolisko M."/>
            <person name="Husnik F."/>
            <person name="Keeling P."/>
            <person name="Hampl V."/>
        </authorList>
    </citation>
    <scope>NUCLEOTIDE SEQUENCE [LARGE SCALE GENOMIC DNA]</scope>
    <source>
        <strain evidence="2">ST1C</strain>
    </source>
</reference>
<dbReference type="EMBL" id="SNRW01002156">
    <property type="protein sequence ID" value="KAA6393731.1"/>
    <property type="molecule type" value="Genomic_DNA"/>
</dbReference>
<name>A0A5J4WFS1_9EUKA</name>
<dbReference type="SUPFAM" id="SSF48371">
    <property type="entry name" value="ARM repeat"/>
    <property type="match status" value="1"/>
</dbReference>
<protein>
    <submittedName>
        <fullName evidence="2">Uncharacterized protein</fullName>
    </submittedName>
</protein>
<sequence length="330" mass="36983">MTKKLSEAVLPPYTLDEPNENAKIDEIPLLVNILLSENSDVQSLIAERLLAMALHDQDGGQSISQLFLNPLIIILKSKDEDHSQTACEALSKLIRKSQNIQKAVTKSGFAEMASFALIEEGAPQHVQTNILIVILDLITSGADIRTMGVLLPVLEKLVQEKDSQKQEITMKASIIQTILTSKGITGYSTSSEIQELKKKNEESKRHMEEQKRLNEEQKQQIIDLEHQFEEAKPKTGDVAFSINVPTGSYTKKDGEYTYTSTAAQFKVFPIKPVITEGIYKCEFKGTFNTGCDWIGVMKAGHVIPFGSHANQHPYAKDSMFFYNGYINYYF</sequence>
<dbReference type="Proteomes" id="UP000324800">
    <property type="component" value="Unassembled WGS sequence"/>
</dbReference>
<evidence type="ECO:0000313" key="2">
    <source>
        <dbReference type="EMBL" id="KAA6393731.1"/>
    </source>
</evidence>
<feature type="coiled-coil region" evidence="1">
    <location>
        <begin position="193"/>
        <end position="227"/>
    </location>
</feature>
<keyword evidence="1" id="KW-0175">Coiled coil</keyword>
<comment type="caution">
    <text evidence="2">The sequence shown here is derived from an EMBL/GenBank/DDBJ whole genome shotgun (WGS) entry which is preliminary data.</text>
</comment>
<dbReference type="InterPro" id="IPR011989">
    <property type="entry name" value="ARM-like"/>
</dbReference>
<organism evidence="2 3">
    <name type="scientific">Streblomastix strix</name>
    <dbReference type="NCBI Taxonomy" id="222440"/>
    <lineage>
        <taxon>Eukaryota</taxon>
        <taxon>Metamonada</taxon>
        <taxon>Preaxostyla</taxon>
        <taxon>Oxymonadida</taxon>
        <taxon>Streblomastigidae</taxon>
        <taxon>Streblomastix</taxon>
    </lineage>
</organism>
<dbReference type="InterPro" id="IPR016024">
    <property type="entry name" value="ARM-type_fold"/>
</dbReference>
<gene>
    <name evidence="2" type="ORF">EZS28_010744</name>
</gene>
<accession>A0A5J4WFS1</accession>
<dbReference type="Gene3D" id="1.25.10.10">
    <property type="entry name" value="Leucine-rich Repeat Variant"/>
    <property type="match status" value="1"/>
</dbReference>
<dbReference type="OrthoDB" id="7537227at2759"/>
<evidence type="ECO:0000256" key="1">
    <source>
        <dbReference type="SAM" id="Coils"/>
    </source>
</evidence>
<dbReference type="AlphaFoldDB" id="A0A5J4WFS1"/>